<evidence type="ECO:0000313" key="2">
    <source>
        <dbReference type="Proteomes" id="UP000522864"/>
    </source>
</evidence>
<dbReference type="Proteomes" id="UP000522864">
    <property type="component" value="Unassembled WGS sequence"/>
</dbReference>
<protein>
    <submittedName>
        <fullName evidence="1">Uncharacterized protein</fullName>
    </submittedName>
</protein>
<dbReference type="EMBL" id="JACAQA010000010">
    <property type="protein sequence ID" value="NWB86411.1"/>
    <property type="molecule type" value="Genomic_DNA"/>
</dbReference>
<sequence>MSYNIPIPIPVNESRWQYQTASGGGLSVALLAGSGGSIILRSPQGKDVSYRYGGVGVGVGFGARLPRIGKINIQLKGKSVGAAGAAEAFPSTGKVFVSDALLSRDLTDDDITGPCLYTEVAAGLVVGGSATALLFGLDPKLLALAAAVSSNPATSLIASATVNRQLLQSAKGAVVMAGMNAGVQAGGSAAIYMGYLF</sequence>
<organism evidence="1 2">
    <name type="scientific">Pseudomonas gingeri</name>
    <dbReference type="NCBI Taxonomy" id="117681"/>
    <lineage>
        <taxon>Bacteria</taxon>
        <taxon>Pseudomonadati</taxon>
        <taxon>Pseudomonadota</taxon>
        <taxon>Gammaproteobacteria</taxon>
        <taxon>Pseudomonadales</taxon>
        <taxon>Pseudomonadaceae</taxon>
        <taxon>Pseudomonas</taxon>
    </lineage>
</organism>
<dbReference type="RefSeq" id="WP_152740083.1">
    <property type="nucleotide sequence ID" value="NZ_JACAQA010000010.1"/>
</dbReference>
<reference evidence="1 2" key="1">
    <citation type="submission" date="2020-04" db="EMBL/GenBank/DDBJ databases">
        <title>Molecular characterization of pseudomonads from Agaricus bisporus reveal novel blotch 2 pathogens in Western Europe.</title>
        <authorList>
            <person name="Taparia T."/>
            <person name="Krijger M."/>
            <person name="Haynes E."/>
            <person name="Elpinstone J.G."/>
            <person name="Noble R."/>
            <person name="Van Der Wolf J."/>
        </authorList>
    </citation>
    <scope>NUCLEOTIDE SEQUENCE [LARGE SCALE GENOMIC DNA]</scope>
    <source>
        <strain evidence="1 2">G9001</strain>
    </source>
</reference>
<comment type="caution">
    <text evidence="1">The sequence shown here is derived from an EMBL/GenBank/DDBJ whole genome shotgun (WGS) entry which is preliminary data.</text>
</comment>
<dbReference type="AlphaFoldDB" id="A0A7Y7WRN3"/>
<proteinExistence type="predicted"/>
<gene>
    <name evidence="1" type="ORF">HX830_16155</name>
</gene>
<evidence type="ECO:0000313" key="1">
    <source>
        <dbReference type="EMBL" id="NWB86411.1"/>
    </source>
</evidence>
<accession>A0A7Y7WRN3</accession>
<name>A0A7Y7WRN3_9PSED</name>